<evidence type="ECO:0000256" key="8">
    <source>
        <dbReference type="PIRSR" id="PIRSR600997-1"/>
    </source>
</evidence>
<dbReference type="GO" id="GO:0003990">
    <property type="term" value="F:acetylcholinesterase activity"/>
    <property type="evidence" value="ECO:0007669"/>
    <property type="project" value="UniProtKB-EC"/>
</dbReference>
<evidence type="ECO:0000256" key="5">
    <source>
        <dbReference type="ARBA" id="ARBA00023157"/>
    </source>
</evidence>
<dbReference type="InterPro" id="IPR019819">
    <property type="entry name" value="Carboxylesterase_B_CS"/>
</dbReference>
<dbReference type="PROSITE" id="PS00941">
    <property type="entry name" value="CARBOXYLESTERASE_B_2"/>
    <property type="match status" value="1"/>
</dbReference>
<sequence length="586" mass="65119">MSVSVEKGVIVGNTRPTVDGKQVNEFLGIPYAKPPKGDLRFRKPVPTDSWSQPLVADKWPNPCHQPPLLVPFMQNKNLSEDCLYLNIWSPFSKVRSAQLKPVMFYAYGGGLTIGSSSELHYRGEVLATRGDLIVVNFNYRLNGFGFLYTGTDDVPGNMGLWDQALALEWVHKNIKNFGGDPDKITIFGESAGSTTTSALILSPITRNLFKNAIMMSGSADPPTRPLSGLGSGIRQVSYFVADGAFLPKRPHEMLESGDFHKELNLMIGNCEDEGGSVLQVFAGPLRVDAKNQLGGWSGNSTEIMQYWLKISKQMNCTDDQTPDKFTPKIIDCLKNIDPKTLATYTSVPLDQLGSGIRQVSYFVADGAFLPKRPHEMLESGDFHKDLNLMIGNCEDEGGSVLQVFAGPLRIDAKKFDFHNPTPITYTEAYNITKNLFSSLILMPPINGEEVAKLYFTGLSDKTPQDALRLTIGIAFGDWVNTCANIGFAKGIYKKDPKSNVYQYYFNSKISDWSPFCGPWMGVCHGNDVDHVFGIPFLDTKRFVDREREISQQMMDIFTTFARTGFGGAEWPQYYNIGGKTIARIMK</sequence>
<dbReference type="SUPFAM" id="SSF53474">
    <property type="entry name" value="alpha/beta-Hydrolases"/>
    <property type="match status" value="1"/>
</dbReference>
<evidence type="ECO:0000256" key="1">
    <source>
        <dbReference type="ARBA" id="ARBA00005964"/>
    </source>
</evidence>
<evidence type="ECO:0000256" key="4">
    <source>
        <dbReference type="ARBA" id="ARBA00022867"/>
    </source>
</evidence>
<dbReference type="EC" id="3.1.1.-" evidence="9"/>
<evidence type="ECO:0000313" key="12">
    <source>
        <dbReference type="Proteomes" id="UP000728032"/>
    </source>
</evidence>
<dbReference type="InterPro" id="IPR019826">
    <property type="entry name" value="Carboxylesterase_B_AS"/>
</dbReference>
<gene>
    <name evidence="11" type="ORF">ONB1V03_LOCUS6610</name>
</gene>
<feature type="domain" description="Carboxylesterase type B" evidence="10">
    <location>
        <begin position="301"/>
        <end position="573"/>
    </location>
</feature>
<dbReference type="PROSITE" id="PS00122">
    <property type="entry name" value="CARBOXYLESTERASE_B_1"/>
    <property type="match status" value="1"/>
</dbReference>
<dbReference type="Proteomes" id="UP000728032">
    <property type="component" value="Unassembled WGS sequence"/>
</dbReference>
<comment type="similarity">
    <text evidence="1 9">Belongs to the type-B carboxylesterase/lipase family.</text>
</comment>
<dbReference type="Gene3D" id="3.40.50.1820">
    <property type="entry name" value="alpha/beta hydrolase"/>
    <property type="match status" value="3"/>
</dbReference>
<keyword evidence="12" id="KW-1185">Reference proteome</keyword>
<dbReference type="GO" id="GO:0005886">
    <property type="term" value="C:plasma membrane"/>
    <property type="evidence" value="ECO:0007669"/>
    <property type="project" value="TreeGrafter"/>
</dbReference>
<dbReference type="InterPro" id="IPR000997">
    <property type="entry name" value="Cholinesterase"/>
</dbReference>
<name>A0A7R9LUI7_9ACAR</name>
<dbReference type="GO" id="GO:0006581">
    <property type="term" value="P:acetylcholine catabolic process"/>
    <property type="evidence" value="ECO:0007669"/>
    <property type="project" value="TreeGrafter"/>
</dbReference>
<reference evidence="11" key="1">
    <citation type="submission" date="2020-11" db="EMBL/GenBank/DDBJ databases">
        <authorList>
            <person name="Tran Van P."/>
        </authorList>
    </citation>
    <scope>NUCLEOTIDE SEQUENCE</scope>
</reference>
<dbReference type="EMBL" id="CAJPVJ010003028">
    <property type="protein sequence ID" value="CAG2167098.1"/>
    <property type="molecule type" value="Genomic_DNA"/>
</dbReference>
<feature type="active site" description="Charge relay system" evidence="8">
    <location>
        <position position="396"/>
    </location>
</feature>
<feature type="active site" description="Charge relay system" evidence="8">
    <location>
        <position position="524"/>
    </location>
</feature>
<protein>
    <recommendedName>
        <fullName evidence="9">Carboxylic ester hydrolase</fullName>
        <ecNumber evidence="9">3.1.1.-</ecNumber>
    </recommendedName>
</protein>
<dbReference type="EMBL" id="OC917853">
    <property type="protein sequence ID" value="CAD7648140.1"/>
    <property type="molecule type" value="Genomic_DNA"/>
</dbReference>
<dbReference type="Pfam" id="PF00135">
    <property type="entry name" value="COesterase"/>
    <property type="match status" value="2"/>
</dbReference>
<comment type="catalytic activity">
    <reaction evidence="7">
        <text>acetylcholine + H2O = choline + acetate + H(+)</text>
        <dbReference type="Rhea" id="RHEA:17561"/>
        <dbReference type="ChEBI" id="CHEBI:15354"/>
        <dbReference type="ChEBI" id="CHEBI:15355"/>
        <dbReference type="ChEBI" id="CHEBI:15377"/>
        <dbReference type="ChEBI" id="CHEBI:15378"/>
        <dbReference type="ChEBI" id="CHEBI:30089"/>
        <dbReference type="EC" id="3.1.1.7"/>
    </reaction>
</comment>
<dbReference type="GO" id="GO:0005615">
    <property type="term" value="C:extracellular space"/>
    <property type="evidence" value="ECO:0007669"/>
    <property type="project" value="TreeGrafter"/>
</dbReference>
<evidence type="ECO:0000259" key="10">
    <source>
        <dbReference type="Pfam" id="PF00135"/>
    </source>
</evidence>
<keyword evidence="3 9" id="KW-0378">Hydrolase</keyword>
<dbReference type="PRINTS" id="PR00878">
    <property type="entry name" value="CHOLNESTRASE"/>
</dbReference>
<evidence type="ECO:0000313" key="11">
    <source>
        <dbReference type="EMBL" id="CAD7648140.1"/>
    </source>
</evidence>
<accession>A0A7R9LUI7</accession>
<dbReference type="InterPro" id="IPR002018">
    <property type="entry name" value="CarbesteraseB"/>
</dbReference>
<evidence type="ECO:0000256" key="2">
    <source>
        <dbReference type="ARBA" id="ARBA00022487"/>
    </source>
</evidence>
<dbReference type="PANTHER" id="PTHR43918:SF4">
    <property type="entry name" value="CARBOXYLIC ESTER HYDROLASE"/>
    <property type="match status" value="1"/>
</dbReference>
<keyword evidence="6" id="KW-0325">Glycoprotein</keyword>
<keyword evidence="5" id="KW-1015">Disulfide bond</keyword>
<evidence type="ECO:0000256" key="6">
    <source>
        <dbReference type="ARBA" id="ARBA00023180"/>
    </source>
</evidence>
<organism evidence="11">
    <name type="scientific">Oppiella nova</name>
    <dbReference type="NCBI Taxonomy" id="334625"/>
    <lineage>
        <taxon>Eukaryota</taxon>
        <taxon>Metazoa</taxon>
        <taxon>Ecdysozoa</taxon>
        <taxon>Arthropoda</taxon>
        <taxon>Chelicerata</taxon>
        <taxon>Arachnida</taxon>
        <taxon>Acari</taxon>
        <taxon>Acariformes</taxon>
        <taxon>Sarcoptiformes</taxon>
        <taxon>Oribatida</taxon>
        <taxon>Brachypylina</taxon>
        <taxon>Oppioidea</taxon>
        <taxon>Oppiidae</taxon>
        <taxon>Oppiella</taxon>
    </lineage>
</organism>
<evidence type="ECO:0000256" key="9">
    <source>
        <dbReference type="RuleBase" id="RU361235"/>
    </source>
</evidence>
<dbReference type="InterPro" id="IPR029058">
    <property type="entry name" value="AB_hydrolase_fold"/>
</dbReference>
<dbReference type="PANTHER" id="PTHR43918">
    <property type="entry name" value="ACETYLCHOLINESTERASE"/>
    <property type="match status" value="1"/>
</dbReference>
<feature type="domain" description="Carboxylesterase type B" evidence="10">
    <location>
        <begin position="2"/>
        <end position="220"/>
    </location>
</feature>
<proteinExistence type="inferred from homology"/>
<evidence type="ECO:0000256" key="3">
    <source>
        <dbReference type="ARBA" id="ARBA00022801"/>
    </source>
</evidence>
<dbReference type="OrthoDB" id="6512235at2759"/>
<keyword evidence="2" id="KW-0719">Serine esterase</keyword>
<evidence type="ECO:0000256" key="7">
    <source>
        <dbReference type="ARBA" id="ARBA00048484"/>
    </source>
</evidence>
<keyword evidence="4" id="KW-0531">Neurotransmitter degradation</keyword>
<dbReference type="GO" id="GO:0019695">
    <property type="term" value="P:choline metabolic process"/>
    <property type="evidence" value="ECO:0007669"/>
    <property type="project" value="TreeGrafter"/>
</dbReference>
<dbReference type="InterPro" id="IPR050654">
    <property type="entry name" value="AChE-related_enzymes"/>
</dbReference>
<dbReference type="AlphaFoldDB" id="A0A7R9LUI7"/>
<feature type="active site" description="Acyl-ester intermediate" evidence="8">
    <location>
        <position position="190"/>
    </location>
</feature>